<comment type="caution">
    <text evidence="2">The sequence shown here is derived from an EMBL/GenBank/DDBJ whole genome shotgun (WGS) entry which is preliminary data.</text>
</comment>
<proteinExistence type="predicted"/>
<gene>
    <name evidence="2" type="ORF">AVEN_149059_1</name>
    <name evidence="1" type="ORF">AVEN_243424_1</name>
</gene>
<accession>A0A4Y2R1H6</accession>
<dbReference type="Proteomes" id="UP000499080">
    <property type="component" value="Unassembled WGS sequence"/>
</dbReference>
<protein>
    <submittedName>
        <fullName evidence="2">Uncharacterized protein</fullName>
    </submittedName>
</protein>
<evidence type="ECO:0000313" key="2">
    <source>
        <dbReference type="EMBL" id="GBN69517.1"/>
    </source>
</evidence>
<sequence length="61" mass="6555">MKFSSFGSDGITVGQRSGVTMTSLLGKRYLDTAFKVTVQSQVFGSVTSVKKNANLECLVFS</sequence>
<dbReference type="EMBL" id="BGPR01141964">
    <property type="protein sequence ID" value="GBN69517.1"/>
    <property type="molecule type" value="Genomic_DNA"/>
</dbReference>
<evidence type="ECO:0000313" key="3">
    <source>
        <dbReference type="Proteomes" id="UP000499080"/>
    </source>
</evidence>
<keyword evidence="3" id="KW-1185">Reference proteome</keyword>
<organism evidence="2 3">
    <name type="scientific">Araneus ventricosus</name>
    <name type="common">Orbweaver spider</name>
    <name type="synonym">Epeira ventricosa</name>
    <dbReference type="NCBI Taxonomy" id="182803"/>
    <lineage>
        <taxon>Eukaryota</taxon>
        <taxon>Metazoa</taxon>
        <taxon>Ecdysozoa</taxon>
        <taxon>Arthropoda</taxon>
        <taxon>Chelicerata</taxon>
        <taxon>Arachnida</taxon>
        <taxon>Araneae</taxon>
        <taxon>Araneomorphae</taxon>
        <taxon>Entelegynae</taxon>
        <taxon>Araneoidea</taxon>
        <taxon>Araneidae</taxon>
        <taxon>Araneus</taxon>
    </lineage>
</organism>
<reference evidence="2 3" key="1">
    <citation type="journal article" date="2019" name="Sci. Rep.">
        <title>Orb-weaving spider Araneus ventricosus genome elucidates the spidroin gene catalogue.</title>
        <authorList>
            <person name="Kono N."/>
            <person name="Nakamura H."/>
            <person name="Ohtoshi R."/>
            <person name="Moran D.A.P."/>
            <person name="Shinohara A."/>
            <person name="Yoshida Y."/>
            <person name="Fujiwara M."/>
            <person name="Mori M."/>
            <person name="Tomita M."/>
            <person name="Arakawa K."/>
        </authorList>
    </citation>
    <scope>NUCLEOTIDE SEQUENCE [LARGE SCALE GENOMIC DNA]</scope>
</reference>
<dbReference type="EMBL" id="BGPR01141947">
    <property type="protein sequence ID" value="GBN69475.1"/>
    <property type="molecule type" value="Genomic_DNA"/>
</dbReference>
<name>A0A4Y2R1H6_ARAVE</name>
<dbReference type="AlphaFoldDB" id="A0A4Y2R1H6"/>
<evidence type="ECO:0000313" key="1">
    <source>
        <dbReference type="EMBL" id="GBN69475.1"/>
    </source>
</evidence>
<feature type="non-terminal residue" evidence="2">
    <location>
        <position position="61"/>
    </location>
</feature>